<dbReference type="InterPro" id="IPR038393">
    <property type="entry name" value="Fuc_iso_dom3_sf"/>
</dbReference>
<dbReference type="Pfam" id="PF07881">
    <property type="entry name" value="Fucose_iso_N1"/>
    <property type="match status" value="1"/>
</dbReference>
<evidence type="ECO:0000259" key="10">
    <source>
        <dbReference type="Pfam" id="PF07882"/>
    </source>
</evidence>
<dbReference type="GeneID" id="66868994"/>
<evidence type="ECO:0000256" key="2">
    <source>
        <dbReference type="ARBA" id="ARBA00022723"/>
    </source>
</evidence>
<keyword evidence="3 7" id="KW-0464">Manganese</keyword>
<dbReference type="GO" id="GO:0019571">
    <property type="term" value="P:D-arabinose catabolic process"/>
    <property type="evidence" value="ECO:0007669"/>
    <property type="project" value="TreeGrafter"/>
</dbReference>
<evidence type="ECO:0000313" key="11">
    <source>
        <dbReference type="EMBL" id="KNE22621.1"/>
    </source>
</evidence>
<feature type="binding site" evidence="7">
    <location>
        <position position="532"/>
    </location>
    <ligand>
        <name>Mn(2+)</name>
        <dbReference type="ChEBI" id="CHEBI:29035"/>
    </ligand>
</feature>
<evidence type="ECO:0000256" key="3">
    <source>
        <dbReference type="ARBA" id="ARBA00023211"/>
    </source>
</evidence>
<dbReference type="InterPro" id="IPR012889">
    <property type="entry name" value="Fucose_isomerase_N2"/>
</dbReference>
<feature type="domain" description="L-fucose isomerase N-terminal-1" evidence="9">
    <location>
        <begin position="5"/>
        <end position="173"/>
    </location>
</feature>
<comment type="subcellular location">
    <subcellularLocation>
        <location evidence="7">Cytoplasm</location>
    </subcellularLocation>
</comment>
<dbReference type="GO" id="GO:0030145">
    <property type="term" value="F:manganese ion binding"/>
    <property type="evidence" value="ECO:0007669"/>
    <property type="project" value="UniProtKB-UniRule"/>
</dbReference>
<dbReference type="InterPro" id="IPR038392">
    <property type="entry name" value="Fucose_isomerase_dom2_sf"/>
</dbReference>
<evidence type="ECO:0000256" key="6">
    <source>
        <dbReference type="ARBA" id="ARBA00023277"/>
    </source>
</evidence>
<dbReference type="RefSeq" id="WP_050349577.1">
    <property type="nucleotide sequence ID" value="NZ_CP073011.1"/>
</dbReference>
<evidence type="ECO:0000259" key="8">
    <source>
        <dbReference type="Pfam" id="PF02952"/>
    </source>
</evidence>
<comment type="similarity">
    <text evidence="7">Belongs to the L-fucose isomerase family.</text>
</comment>
<dbReference type="AlphaFoldDB" id="A0A0L0QVN2"/>
<reference evidence="12" key="1">
    <citation type="submission" date="2015-07" db="EMBL/GenBank/DDBJ databases">
        <title>Fjat-10053 dsm26.</title>
        <authorList>
            <person name="Liu B."/>
            <person name="Wang J."/>
            <person name="Zhu Y."/>
            <person name="Liu G."/>
            <person name="Chen Q."/>
            <person name="Chen Z."/>
            <person name="Lan J."/>
            <person name="Che J."/>
            <person name="Ge C."/>
            <person name="Shi H."/>
            <person name="Pan Z."/>
            <person name="Liu X."/>
        </authorList>
    </citation>
    <scope>NUCLEOTIDE SEQUENCE [LARGE SCALE GENOMIC DNA]</scope>
    <source>
        <strain evidence="12">DSM 26</strain>
    </source>
</reference>
<organism evidence="11 12">
    <name type="scientific">Virgibacillus pantothenticus</name>
    <dbReference type="NCBI Taxonomy" id="1473"/>
    <lineage>
        <taxon>Bacteria</taxon>
        <taxon>Bacillati</taxon>
        <taxon>Bacillota</taxon>
        <taxon>Bacilli</taxon>
        <taxon>Bacillales</taxon>
        <taxon>Bacillaceae</taxon>
        <taxon>Virgibacillus</taxon>
    </lineage>
</organism>
<keyword evidence="4 7" id="KW-0413">Isomerase</keyword>
<dbReference type="SUPFAM" id="SSF50443">
    <property type="entry name" value="FucI/AraA C-terminal domain-like"/>
    <property type="match status" value="1"/>
</dbReference>
<evidence type="ECO:0000259" key="9">
    <source>
        <dbReference type="Pfam" id="PF07881"/>
    </source>
</evidence>
<dbReference type="PANTHER" id="PTHR37840">
    <property type="entry name" value="L-FUCOSE ISOMERASE"/>
    <property type="match status" value="1"/>
</dbReference>
<dbReference type="GO" id="GO:0005737">
    <property type="term" value="C:cytoplasm"/>
    <property type="evidence" value="ECO:0007669"/>
    <property type="project" value="UniProtKB-SubCell"/>
</dbReference>
<dbReference type="EC" id="5.3.1.25" evidence="7"/>
<dbReference type="PATRIC" id="fig|1473.5.peg.88"/>
<evidence type="ECO:0000313" key="12">
    <source>
        <dbReference type="Proteomes" id="UP000036780"/>
    </source>
</evidence>
<dbReference type="InterPro" id="IPR009015">
    <property type="entry name" value="Fucose_isomerase_N/cen_sf"/>
</dbReference>
<feature type="binding site" evidence="7">
    <location>
        <position position="342"/>
    </location>
    <ligand>
        <name>Mn(2+)</name>
        <dbReference type="ChEBI" id="CHEBI:29035"/>
    </ligand>
</feature>
<dbReference type="Pfam" id="PF07882">
    <property type="entry name" value="Fucose_iso_N2"/>
    <property type="match status" value="1"/>
</dbReference>
<dbReference type="GO" id="GO:0042355">
    <property type="term" value="P:L-fucose catabolic process"/>
    <property type="evidence" value="ECO:0007669"/>
    <property type="project" value="UniProtKB-UniRule"/>
</dbReference>
<comment type="catalytic activity">
    <reaction evidence="7">
        <text>L-fucose = L-fuculose</text>
        <dbReference type="Rhea" id="RHEA:17233"/>
        <dbReference type="ChEBI" id="CHEBI:2181"/>
        <dbReference type="ChEBI" id="CHEBI:17617"/>
        <dbReference type="EC" id="5.3.1.25"/>
    </reaction>
</comment>
<dbReference type="EMBL" id="LGTO01000001">
    <property type="protein sequence ID" value="KNE22621.1"/>
    <property type="molecule type" value="Genomic_DNA"/>
</dbReference>
<evidence type="ECO:0000256" key="7">
    <source>
        <dbReference type="HAMAP-Rule" id="MF_01254"/>
    </source>
</evidence>
<comment type="function">
    <text evidence="7">Converts the aldose L-fucose into the corresponding ketose L-fuculose.</text>
</comment>
<evidence type="ECO:0000256" key="4">
    <source>
        <dbReference type="ARBA" id="ARBA00023235"/>
    </source>
</evidence>
<sequence>MSLSYPKLGIRPIIDGRHGGVRESLEEKTMTMAQSAKELIENNLRYADGTSVQCILADRTIGGRGDAGAVDDQFKEENIVGTLSVTASWNYGTETLDLNPNTIKGIWGFNGTQRPGAVYVAAAMAAYAEKGYPTYKIYGEEIQDLDDDSIPKEVADQILSFAKGVFAVGQMQGKSYVNIGSSCMGIVGSQANDDFFNKYLGMTVEYVDMTEILRRIKLEIYDKKEYEKALAWIKKYCKEGIDINEGKDFPEIIEKSKVIPAEEDWEFIAKHAIITRDILYSNEKLAELGWEEEAKGRNAISGGFQGQRQWTDWLPNGDFTEAIMTSTFDWNGPRPVTAFATENDTLNGVSMLFGTLLTNKAPLFSDVRTYWSPESVERATGHKLEGKAKNGVIHLKNSGASALDWSGALTDEDDNPTMKEFWNMNEVDIEKVMDKVEWNRANYEYFRGGGFSSRFYTDVEMPMTMVRVNLVKGVGPTLQIAEGHSCVLDKGLSDILDERTDKTWPTTWFAPKLGAPGFETVYNVMDNWGSNHGASVYGHVGHEFITLASMLRIPVVLHNVEDERIFRPHSFTGFGTKENERTDFEACQEYGPLYK</sequence>
<gene>
    <name evidence="7 11" type="primary">fucI</name>
    <name evidence="11" type="ORF">AFK71_00210</name>
</gene>
<accession>A0A0L0QVN2</accession>
<keyword evidence="2 7" id="KW-0479">Metal-binding</keyword>
<proteinExistence type="inferred from homology"/>
<dbReference type="GO" id="GO:0008790">
    <property type="term" value="F:arabinose isomerase activity"/>
    <property type="evidence" value="ECO:0007669"/>
    <property type="project" value="TreeGrafter"/>
</dbReference>
<dbReference type="InterPro" id="IPR012888">
    <property type="entry name" value="Fucose_iso_N1"/>
</dbReference>
<dbReference type="HAMAP" id="MF_01254">
    <property type="entry name" value="Fucose_iso"/>
    <property type="match status" value="1"/>
</dbReference>
<comment type="pathway">
    <text evidence="7">Carbohydrate degradation; L-fucose degradation; L-lactaldehyde and glycerone phosphate from L-fucose: step 1/3.</text>
</comment>
<dbReference type="InterPro" id="IPR004216">
    <property type="entry name" value="Fuc/Ara_isomerase_C"/>
</dbReference>
<dbReference type="InterPro" id="IPR038391">
    <property type="entry name" value="Fucose_iso_dom1_sf"/>
</dbReference>
<keyword evidence="6 7" id="KW-0119">Carbohydrate metabolism</keyword>
<feature type="active site" description="Proton acceptor" evidence="7">
    <location>
        <position position="366"/>
    </location>
</feature>
<dbReference type="InterPro" id="IPR005763">
    <property type="entry name" value="Fucose_isomerase"/>
</dbReference>
<dbReference type="Gene3D" id="3.40.50.1070">
    <property type="match status" value="1"/>
</dbReference>
<evidence type="ECO:0000256" key="1">
    <source>
        <dbReference type="ARBA" id="ARBA00022490"/>
    </source>
</evidence>
<feature type="binding site" evidence="7">
    <location>
        <position position="366"/>
    </location>
    <ligand>
        <name>Mn(2+)</name>
        <dbReference type="ChEBI" id="CHEBI:29035"/>
    </ligand>
</feature>
<dbReference type="SUPFAM" id="SSF53743">
    <property type="entry name" value="FucI/AraA N-terminal and middle domains"/>
    <property type="match status" value="1"/>
</dbReference>
<keyword evidence="5 7" id="KW-0294">Fucose metabolism</keyword>
<keyword evidence="1 7" id="KW-0963">Cytoplasm</keyword>
<protein>
    <recommendedName>
        <fullName evidence="7">L-fucose isomerase</fullName>
        <shortName evidence="7">FucIase</shortName>
        <ecNumber evidence="7">5.3.1.25</ecNumber>
    </recommendedName>
    <alternativeName>
        <fullName evidence="7">6-deoxy-L-galactose isomerase</fullName>
    </alternativeName>
</protein>
<feature type="domain" description="L-fucose isomerase N-terminal-2" evidence="10">
    <location>
        <begin position="174"/>
        <end position="359"/>
    </location>
</feature>
<feature type="domain" description="L-fucose isomerase C-terminal" evidence="8">
    <location>
        <begin position="397"/>
        <end position="557"/>
    </location>
</feature>
<dbReference type="Gene3D" id="3.20.14.10">
    <property type="entry name" value="L-fucose/L-arabinose isomerase, C-terminal"/>
    <property type="match status" value="1"/>
</dbReference>
<keyword evidence="12" id="KW-1185">Reference proteome</keyword>
<comment type="cofactor">
    <cofactor evidence="7">
        <name>Mn(2+)</name>
        <dbReference type="ChEBI" id="CHEBI:29035"/>
    </cofactor>
</comment>
<comment type="caution">
    <text evidence="11">The sequence shown here is derived from an EMBL/GenBank/DDBJ whole genome shotgun (WGS) entry which is preliminary data.</text>
</comment>
<feature type="active site" description="Proton acceptor" evidence="7">
    <location>
        <position position="342"/>
    </location>
</feature>
<dbReference type="Pfam" id="PF02952">
    <property type="entry name" value="Fucose_iso_C"/>
    <property type="match status" value="1"/>
</dbReference>
<name>A0A0L0QVN2_VIRPA</name>
<dbReference type="OrthoDB" id="9760430at2"/>
<dbReference type="GO" id="GO:0008736">
    <property type="term" value="F:L-fucose isomerase activity"/>
    <property type="evidence" value="ECO:0007669"/>
    <property type="project" value="UniProtKB-UniRule"/>
</dbReference>
<dbReference type="UniPathway" id="UPA00563">
    <property type="reaction ID" value="UER00624"/>
</dbReference>
<dbReference type="NCBIfam" id="NF008220">
    <property type="entry name" value="PRK10991.1"/>
    <property type="match status" value="1"/>
</dbReference>
<evidence type="ECO:0000256" key="5">
    <source>
        <dbReference type="ARBA" id="ARBA00023253"/>
    </source>
</evidence>
<dbReference type="InterPro" id="IPR015888">
    <property type="entry name" value="Fuc_isomerase_C"/>
</dbReference>
<dbReference type="PANTHER" id="PTHR37840:SF1">
    <property type="entry name" value="L-FUCOSE ISOMERASE"/>
    <property type="match status" value="1"/>
</dbReference>
<dbReference type="Gene3D" id="3.40.275.10">
    <property type="entry name" value="L-fucose Isomerase, Chain A, domain 2"/>
    <property type="match status" value="1"/>
</dbReference>
<dbReference type="Proteomes" id="UP000036780">
    <property type="component" value="Unassembled WGS sequence"/>
</dbReference>